<protein>
    <submittedName>
        <fullName evidence="1">Uncharacterized protein</fullName>
    </submittedName>
</protein>
<organism evidence="1 2">
    <name type="scientific">Hymenobacter fodinae</name>
    <dbReference type="NCBI Taxonomy" id="2510796"/>
    <lineage>
        <taxon>Bacteria</taxon>
        <taxon>Pseudomonadati</taxon>
        <taxon>Bacteroidota</taxon>
        <taxon>Cytophagia</taxon>
        <taxon>Cytophagales</taxon>
        <taxon>Hymenobacteraceae</taxon>
        <taxon>Hymenobacter</taxon>
    </lineage>
</organism>
<dbReference type="EMBL" id="SRLA01000004">
    <property type="protein sequence ID" value="TGE05549.1"/>
    <property type="molecule type" value="Genomic_DNA"/>
</dbReference>
<keyword evidence="2" id="KW-1185">Reference proteome</keyword>
<dbReference type="AlphaFoldDB" id="A0A4Z0P353"/>
<evidence type="ECO:0000313" key="2">
    <source>
        <dbReference type="Proteomes" id="UP000298337"/>
    </source>
</evidence>
<gene>
    <name evidence="1" type="ORF">EU556_19815</name>
</gene>
<sequence length="1032" mass="113787">MPDPILLRRTCQETNGQYTQVSDYWDDGAFTVRTVTEETFECSPFELPVNSQIGKLCGPNPDPTALYGTLLVFRYAGNGEISVDEPVYNSPSCPRGCDLTVAQPSATLVEGNPKQWRLELYANSSVYPITFTLPGQNPQAIPAPNNFGSAYASFLVPLNGTYTVAVEDGAGCNTLAPTITTRDPALGGIGDTDDELQLKWTVFELVETNDQTGEILGITYERRGSFYRLSTREVVEYVIVTDERERGLFFSRNIREQIDKYTLPDGRTLRRVYHDGNGGIRFEETVPATDVLIGELTLLNYIKTDIDEAGTQTGRLWLEAETPAPPIRYQVGDLVNNTGQFNRLAEGEYPVTLSDAAGRSLSLTIEIEDRYRPRWVLPVDDLEGNTLRVTILEQGFTGAVETICGGAEPVQRGQEGAGNDPEGAFPEVIGQQVTLTLRTERAKQFADLSLRDDRQHRVDIHRASTNELVFRGYVAPETYREPLLAPGQEVTVMASDGLGPLDTIEFLNHEAKPMRGRRPLLSTILHCLSRCDVNLPLYVAGNLRETTMSQVAEPLLEAWAHRTAYGTDELKPPTCREVLEAILRPFFLQLCQRNGAWWLEAIPEIDGQPVRRGFTGEGLPMPAPVIVEPFHILPPGMVESDHDLFWIEAGQVLELTPPAAVVQATVKLQLEESLLENSDFQAWAADESRPLNWTPIGGIVAMRVNAEKAKRYWLELRSVLPGSITGLLSSPVRLLSGQDLSPMRLSISAFTPAQTSYPGGPVPEKRVVRLPVELSVDGVPVGDILNFEFESAAKMSTQETLLPAGLGEGQLRVKLLPPELLSGPASSTADPVRVLVEYIRLAVIPAARSWGDQDQFTAINQRRGYYQLPPVELVHADIPRLALANGLPAPISQMDVDAWRHALSLAPRTATVEWVRRLSNGITPLSLPLLETAAVERMDLRTVPGVGMTGTVRGPGVWRLGVGCMVDAPYDEDGRFLVVSCQHDERSMHATIVVRRLAVGSYITAPELEGRIRYSSLGPRYTSLNSYRTVSE</sequence>
<dbReference type="OrthoDB" id="9757809at2"/>
<reference evidence="1 2" key="1">
    <citation type="submission" date="2019-04" db="EMBL/GenBank/DDBJ databases">
        <authorList>
            <person name="Feng G."/>
            <person name="Zhang J."/>
            <person name="Zhu H."/>
        </authorList>
    </citation>
    <scope>NUCLEOTIDE SEQUENCE [LARGE SCALE GENOMIC DNA]</scope>
    <source>
        <strain evidence="1 2">92R-1</strain>
    </source>
</reference>
<comment type="caution">
    <text evidence="1">The sequence shown here is derived from an EMBL/GenBank/DDBJ whole genome shotgun (WGS) entry which is preliminary data.</text>
</comment>
<dbReference type="Proteomes" id="UP000298337">
    <property type="component" value="Unassembled WGS sequence"/>
</dbReference>
<proteinExistence type="predicted"/>
<evidence type="ECO:0000313" key="1">
    <source>
        <dbReference type="EMBL" id="TGE05549.1"/>
    </source>
</evidence>
<accession>A0A4Z0P353</accession>
<name>A0A4Z0P353_9BACT</name>
<dbReference type="RefSeq" id="WP_135435862.1">
    <property type="nucleotide sequence ID" value="NZ_SRLA01000004.1"/>
</dbReference>